<dbReference type="EMBL" id="JAIVGD010000026">
    <property type="protein sequence ID" value="KAH0740615.1"/>
    <property type="molecule type" value="Genomic_DNA"/>
</dbReference>
<dbReference type="InterPro" id="IPR036397">
    <property type="entry name" value="RNaseH_sf"/>
</dbReference>
<dbReference type="PANTHER" id="PTHR47723">
    <property type="entry name" value="OS05G0353850 PROTEIN"/>
    <property type="match status" value="1"/>
</dbReference>
<dbReference type="Gene3D" id="3.30.420.10">
    <property type="entry name" value="Ribonuclease H-like superfamily/Ribonuclease H"/>
    <property type="match status" value="1"/>
</dbReference>
<name>A0ABQ7U4K5_SOLTU</name>
<dbReference type="InterPro" id="IPR053151">
    <property type="entry name" value="RNase_H-like"/>
</dbReference>
<evidence type="ECO:0000313" key="3">
    <source>
        <dbReference type="Proteomes" id="UP000826656"/>
    </source>
</evidence>
<reference evidence="2 3" key="1">
    <citation type="journal article" date="2021" name="bioRxiv">
        <title>Chromosome-scale and haplotype-resolved genome assembly of a tetraploid potato cultivar.</title>
        <authorList>
            <person name="Sun H."/>
            <person name="Jiao W.-B."/>
            <person name="Krause K."/>
            <person name="Campoy J.A."/>
            <person name="Goel M."/>
            <person name="Folz-Donahue K."/>
            <person name="Kukat C."/>
            <person name="Huettel B."/>
            <person name="Schneeberger K."/>
        </authorList>
    </citation>
    <scope>NUCLEOTIDE SEQUENCE [LARGE SCALE GENOMIC DNA]</scope>
    <source>
        <strain evidence="2">SolTubOtavaFocal</strain>
        <tissue evidence="2">Leaves</tissue>
    </source>
</reference>
<organism evidence="2 3">
    <name type="scientific">Solanum tuberosum</name>
    <name type="common">Potato</name>
    <dbReference type="NCBI Taxonomy" id="4113"/>
    <lineage>
        <taxon>Eukaryota</taxon>
        <taxon>Viridiplantae</taxon>
        <taxon>Streptophyta</taxon>
        <taxon>Embryophyta</taxon>
        <taxon>Tracheophyta</taxon>
        <taxon>Spermatophyta</taxon>
        <taxon>Magnoliopsida</taxon>
        <taxon>eudicotyledons</taxon>
        <taxon>Gunneridae</taxon>
        <taxon>Pentapetalae</taxon>
        <taxon>asterids</taxon>
        <taxon>lamiids</taxon>
        <taxon>Solanales</taxon>
        <taxon>Solanaceae</taxon>
        <taxon>Solanoideae</taxon>
        <taxon>Solaneae</taxon>
        <taxon>Solanum</taxon>
    </lineage>
</organism>
<protein>
    <recommendedName>
        <fullName evidence="1">RNase H type-1 domain-containing protein</fullName>
    </recommendedName>
</protein>
<proteinExistence type="predicted"/>
<keyword evidence="3" id="KW-1185">Reference proteome</keyword>
<dbReference type="Proteomes" id="UP000826656">
    <property type="component" value="Unassembled WGS sequence"/>
</dbReference>
<sequence>MEECCNHENRATRVYWSRPPSRVVKFSTDGSALGNPRRIGAGGILRNCYGDLIPAFATPHGVGTNNQAELQVACI</sequence>
<dbReference type="SUPFAM" id="SSF53098">
    <property type="entry name" value="Ribonuclease H-like"/>
    <property type="match status" value="1"/>
</dbReference>
<gene>
    <name evidence="2" type="ORF">KY290_033658</name>
</gene>
<dbReference type="InterPro" id="IPR002156">
    <property type="entry name" value="RNaseH_domain"/>
</dbReference>
<comment type="caution">
    <text evidence="2">The sequence shown here is derived from an EMBL/GenBank/DDBJ whole genome shotgun (WGS) entry which is preliminary data.</text>
</comment>
<accession>A0ABQ7U4K5</accession>
<feature type="domain" description="RNase H type-1" evidence="1">
    <location>
        <begin position="20"/>
        <end position="75"/>
    </location>
</feature>
<dbReference type="InterPro" id="IPR012337">
    <property type="entry name" value="RNaseH-like_sf"/>
</dbReference>
<dbReference type="PROSITE" id="PS50879">
    <property type="entry name" value="RNASE_H_1"/>
    <property type="match status" value="1"/>
</dbReference>
<dbReference type="PANTHER" id="PTHR47723:SF7">
    <property type="entry name" value="RNASE H FAMILY PROTEIN"/>
    <property type="match status" value="1"/>
</dbReference>
<evidence type="ECO:0000313" key="2">
    <source>
        <dbReference type="EMBL" id="KAH0740615.1"/>
    </source>
</evidence>
<evidence type="ECO:0000259" key="1">
    <source>
        <dbReference type="PROSITE" id="PS50879"/>
    </source>
</evidence>